<dbReference type="GO" id="GO:0005576">
    <property type="term" value="C:extracellular region"/>
    <property type="evidence" value="ECO:0007669"/>
    <property type="project" value="UniProtKB-SubCell"/>
</dbReference>
<evidence type="ECO:0000256" key="1">
    <source>
        <dbReference type="ARBA" id="ARBA00004613"/>
    </source>
</evidence>
<evidence type="ECO:0000256" key="3">
    <source>
        <dbReference type="ARBA" id="ARBA00022525"/>
    </source>
</evidence>
<reference evidence="7" key="2">
    <citation type="submission" date="2020-10" db="UniProtKB">
        <authorList>
            <consortium name="WormBaseParasite"/>
        </authorList>
    </citation>
    <scope>IDENTIFICATION</scope>
</reference>
<keyword evidence="6" id="KW-1185">Reference proteome</keyword>
<dbReference type="InterPro" id="IPR001534">
    <property type="entry name" value="Transthyretin-like"/>
</dbReference>
<dbReference type="Gene3D" id="2.60.40.3330">
    <property type="match status" value="1"/>
</dbReference>
<feature type="chain" id="PRO_5028922718" evidence="5">
    <location>
        <begin position="22"/>
        <end position="139"/>
    </location>
</feature>
<keyword evidence="3" id="KW-0964">Secreted</keyword>
<name>A0A7E4UV92_PANRE</name>
<protein>
    <submittedName>
        <fullName evidence="7">Transthyretin-like family protein</fullName>
    </submittedName>
</protein>
<reference evidence="6" key="1">
    <citation type="journal article" date="2013" name="Genetics">
        <title>The draft genome and transcriptome of Panagrellus redivivus are shaped by the harsh demands of a free-living lifestyle.</title>
        <authorList>
            <person name="Srinivasan J."/>
            <person name="Dillman A.R."/>
            <person name="Macchietto M.G."/>
            <person name="Heikkinen L."/>
            <person name="Lakso M."/>
            <person name="Fracchia K.M."/>
            <person name="Antoshechkin I."/>
            <person name="Mortazavi A."/>
            <person name="Wong G."/>
            <person name="Sternberg P.W."/>
        </authorList>
    </citation>
    <scope>NUCLEOTIDE SEQUENCE [LARGE SCALE GENOMIC DNA]</scope>
    <source>
        <strain evidence="6">MT8872</strain>
    </source>
</reference>
<evidence type="ECO:0000256" key="5">
    <source>
        <dbReference type="SAM" id="SignalP"/>
    </source>
</evidence>
<dbReference type="Proteomes" id="UP000492821">
    <property type="component" value="Unassembled WGS sequence"/>
</dbReference>
<evidence type="ECO:0000256" key="2">
    <source>
        <dbReference type="ARBA" id="ARBA00010112"/>
    </source>
</evidence>
<dbReference type="InterPro" id="IPR038479">
    <property type="entry name" value="Transthyretin-like_sf"/>
</dbReference>
<evidence type="ECO:0000313" key="7">
    <source>
        <dbReference type="WBParaSite" id="Pan_g13252.t1"/>
    </source>
</evidence>
<dbReference type="GO" id="GO:0009986">
    <property type="term" value="C:cell surface"/>
    <property type="evidence" value="ECO:0007669"/>
    <property type="project" value="InterPro"/>
</dbReference>
<evidence type="ECO:0000313" key="6">
    <source>
        <dbReference type="Proteomes" id="UP000492821"/>
    </source>
</evidence>
<dbReference type="AlphaFoldDB" id="A0A7E4UV92"/>
<dbReference type="PANTHER" id="PTHR21700">
    <property type="entry name" value="TRANSTHYRETIN-LIKE FAMILY PROTEIN-RELATED"/>
    <property type="match status" value="1"/>
</dbReference>
<dbReference type="WBParaSite" id="Pan_g13252.t1">
    <property type="protein sequence ID" value="Pan_g13252.t1"/>
    <property type="gene ID" value="Pan_g13252"/>
</dbReference>
<dbReference type="PANTHER" id="PTHR21700:SF3">
    <property type="entry name" value="TRANSTHYRETIN-LIKE PROTEIN 5"/>
    <property type="match status" value="1"/>
</dbReference>
<comment type="subcellular location">
    <subcellularLocation>
        <location evidence="1">Secreted</location>
    </subcellularLocation>
</comment>
<keyword evidence="4 5" id="KW-0732">Signal</keyword>
<dbReference type="Pfam" id="PF01060">
    <property type="entry name" value="TTR-52"/>
    <property type="match status" value="1"/>
</dbReference>
<feature type="signal peptide" evidence="5">
    <location>
        <begin position="1"/>
        <end position="21"/>
    </location>
</feature>
<organism evidence="6 7">
    <name type="scientific">Panagrellus redivivus</name>
    <name type="common">Microworm</name>
    <dbReference type="NCBI Taxonomy" id="6233"/>
    <lineage>
        <taxon>Eukaryota</taxon>
        <taxon>Metazoa</taxon>
        <taxon>Ecdysozoa</taxon>
        <taxon>Nematoda</taxon>
        <taxon>Chromadorea</taxon>
        <taxon>Rhabditida</taxon>
        <taxon>Tylenchina</taxon>
        <taxon>Panagrolaimomorpha</taxon>
        <taxon>Panagrolaimoidea</taxon>
        <taxon>Panagrolaimidae</taxon>
        <taxon>Panagrellus</taxon>
    </lineage>
</organism>
<sequence length="139" mass="15347">MSSSTTFIVLCLAALTLYVHGYNQQWVGVTGQVICGDSPASGTQIKLWNKNTGFDDQLASVKADSNGNFNISGGEGAFFAMDAHIKFYTSCGRWLPCDRIIDFKIPSQYVTRSSGVENYYNLGTLNLMTRTKNENHKCL</sequence>
<comment type="similarity">
    <text evidence="2">Belongs to the nematode transthyretin-like family.</text>
</comment>
<evidence type="ECO:0000256" key="4">
    <source>
        <dbReference type="ARBA" id="ARBA00022729"/>
    </source>
</evidence>
<accession>A0A7E4UV92</accession>
<proteinExistence type="inferred from homology"/>